<dbReference type="KEGG" id="dov:DSCO28_02730"/>
<dbReference type="Proteomes" id="UP000425960">
    <property type="component" value="Chromosome"/>
</dbReference>
<dbReference type="InterPro" id="IPR000551">
    <property type="entry name" value="MerR-type_HTH_dom"/>
</dbReference>
<dbReference type="AlphaFoldDB" id="A0A5K7ZIB9"/>
<accession>A0A5K7ZIB9</accession>
<reference evidence="2 3" key="1">
    <citation type="submission" date="2019-11" db="EMBL/GenBank/DDBJ databases">
        <title>Comparative genomics of hydrocarbon-degrading Desulfosarcina strains.</title>
        <authorList>
            <person name="Watanabe M."/>
            <person name="Kojima H."/>
            <person name="Fukui M."/>
        </authorList>
    </citation>
    <scope>NUCLEOTIDE SEQUENCE [LARGE SCALE GENOMIC DNA]</scope>
    <source>
        <strain evidence="2 3">28bB2T</strain>
    </source>
</reference>
<evidence type="ECO:0000259" key="1">
    <source>
        <dbReference type="SMART" id="SM00422"/>
    </source>
</evidence>
<evidence type="ECO:0000313" key="2">
    <source>
        <dbReference type="EMBL" id="BBO79707.1"/>
    </source>
</evidence>
<feature type="domain" description="HTH merR-type" evidence="1">
    <location>
        <begin position="6"/>
        <end position="78"/>
    </location>
</feature>
<gene>
    <name evidence="2" type="ORF">DSCO28_02730</name>
</gene>
<dbReference type="RefSeq" id="WP_155320837.1">
    <property type="nucleotide sequence ID" value="NZ_AP021876.1"/>
</dbReference>
<dbReference type="GO" id="GO:0006355">
    <property type="term" value="P:regulation of DNA-templated transcription"/>
    <property type="evidence" value="ECO:0007669"/>
    <property type="project" value="InterPro"/>
</dbReference>
<proteinExistence type="predicted"/>
<sequence>MNIQDYSIGDTAKFSGASMKQIRNWEAKGYIPTADRVVSGDRSYRRFNLKQLELITSIKNLLDEGYTLPAAAEKAASEMR</sequence>
<dbReference type="SUPFAM" id="SSF46955">
    <property type="entry name" value="Putative DNA-binding domain"/>
    <property type="match status" value="1"/>
</dbReference>
<dbReference type="GO" id="GO:0003677">
    <property type="term" value="F:DNA binding"/>
    <property type="evidence" value="ECO:0007669"/>
    <property type="project" value="InterPro"/>
</dbReference>
<name>A0A5K7ZIB9_9BACT</name>
<protein>
    <recommendedName>
        <fullName evidence="1">HTH merR-type domain-containing protein</fullName>
    </recommendedName>
</protein>
<dbReference type="InterPro" id="IPR009061">
    <property type="entry name" value="DNA-bd_dom_put_sf"/>
</dbReference>
<dbReference type="Pfam" id="PF13411">
    <property type="entry name" value="MerR_1"/>
    <property type="match status" value="1"/>
</dbReference>
<dbReference type="EMBL" id="AP021876">
    <property type="protein sequence ID" value="BBO79707.1"/>
    <property type="molecule type" value="Genomic_DNA"/>
</dbReference>
<organism evidence="2 3">
    <name type="scientific">Desulfosarcina ovata subsp. sediminis</name>
    <dbReference type="NCBI Taxonomy" id="885957"/>
    <lineage>
        <taxon>Bacteria</taxon>
        <taxon>Pseudomonadati</taxon>
        <taxon>Thermodesulfobacteriota</taxon>
        <taxon>Desulfobacteria</taxon>
        <taxon>Desulfobacterales</taxon>
        <taxon>Desulfosarcinaceae</taxon>
        <taxon>Desulfosarcina</taxon>
    </lineage>
</organism>
<evidence type="ECO:0000313" key="3">
    <source>
        <dbReference type="Proteomes" id="UP000425960"/>
    </source>
</evidence>
<dbReference type="Gene3D" id="1.10.1660.10">
    <property type="match status" value="1"/>
</dbReference>
<dbReference type="SMART" id="SM00422">
    <property type="entry name" value="HTH_MERR"/>
    <property type="match status" value="1"/>
</dbReference>